<dbReference type="GO" id="GO:0016787">
    <property type="term" value="F:hydrolase activity"/>
    <property type="evidence" value="ECO:0007669"/>
    <property type="project" value="UniProtKB-KW"/>
</dbReference>
<reference evidence="10 11" key="1">
    <citation type="submission" date="2017-08" db="EMBL/GenBank/DDBJ databases">
        <title>Infants hospitalized years apart are colonized by the same room-sourced microbial strains.</title>
        <authorList>
            <person name="Brooks B."/>
            <person name="Olm M.R."/>
            <person name="Firek B.A."/>
            <person name="Baker R."/>
            <person name="Thomas B.C."/>
            <person name="Morowitz M.J."/>
            <person name="Banfield J.F."/>
        </authorList>
    </citation>
    <scope>NUCLEOTIDE SEQUENCE [LARGE SCALE GENOMIC DNA]</scope>
    <source>
        <strain evidence="10">S2_005_002_R2_29</strain>
    </source>
</reference>
<dbReference type="CDD" id="cd16833">
    <property type="entry name" value="YfiH"/>
    <property type="match status" value="1"/>
</dbReference>
<comment type="catalytic activity">
    <reaction evidence="1">
        <text>inosine + phosphate = alpha-D-ribose 1-phosphate + hypoxanthine</text>
        <dbReference type="Rhea" id="RHEA:27646"/>
        <dbReference type="ChEBI" id="CHEBI:17368"/>
        <dbReference type="ChEBI" id="CHEBI:17596"/>
        <dbReference type="ChEBI" id="CHEBI:43474"/>
        <dbReference type="ChEBI" id="CHEBI:57720"/>
        <dbReference type="EC" id="2.4.2.1"/>
    </reaction>
    <physiologicalReaction direction="left-to-right" evidence="1">
        <dbReference type="Rhea" id="RHEA:27647"/>
    </physiologicalReaction>
</comment>
<dbReference type="InterPro" id="IPR011324">
    <property type="entry name" value="Cytotoxic_necrot_fac-like_cat"/>
</dbReference>
<evidence type="ECO:0000256" key="3">
    <source>
        <dbReference type="ARBA" id="ARBA00022679"/>
    </source>
</evidence>
<evidence type="ECO:0000256" key="2">
    <source>
        <dbReference type="ARBA" id="ARBA00007353"/>
    </source>
</evidence>
<dbReference type="GO" id="GO:0017061">
    <property type="term" value="F:S-methyl-5-thioadenosine phosphorylase activity"/>
    <property type="evidence" value="ECO:0007669"/>
    <property type="project" value="UniProtKB-EC"/>
</dbReference>
<accession>A0A2W5N3M5</accession>
<organism evidence="10 11">
    <name type="scientific">Micavibrio aeruginosavorus</name>
    <dbReference type="NCBI Taxonomy" id="349221"/>
    <lineage>
        <taxon>Bacteria</taxon>
        <taxon>Pseudomonadati</taxon>
        <taxon>Bdellovibrionota</taxon>
        <taxon>Bdellovibrionia</taxon>
        <taxon>Bdellovibrionales</taxon>
        <taxon>Pseudobdellovibrionaceae</taxon>
        <taxon>Micavibrio</taxon>
    </lineage>
</organism>
<evidence type="ECO:0000256" key="8">
    <source>
        <dbReference type="ARBA" id="ARBA00048968"/>
    </source>
</evidence>
<comment type="similarity">
    <text evidence="2">Belongs to the purine nucleoside phosphorylase YfiH/LACC1 family.</text>
</comment>
<name>A0A2W5N3M5_9BACT</name>
<evidence type="ECO:0000256" key="4">
    <source>
        <dbReference type="ARBA" id="ARBA00022723"/>
    </source>
</evidence>
<sequence>HAGWGGALGGVLEDTVAKMSQVGTLLETVHACVGPCIQQASYEVSESFADPFLEKHPDSEKFFKSARRAGHLMFDLSGYVAFRLALCGVKNVSLMGADTYAEEARCFSYRRATHRKEPDYGRQISAIVIRKD</sequence>
<comment type="catalytic activity">
    <reaction evidence="9">
        <text>S-methyl-5'-thioadenosine + phosphate = 5-(methylsulfanyl)-alpha-D-ribose 1-phosphate + adenine</text>
        <dbReference type="Rhea" id="RHEA:11852"/>
        <dbReference type="ChEBI" id="CHEBI:16708"/>
        <dbReference type="ChEBI" id="CHEBI:17509"/>
        <dbReference type="ChEBI" id="CHEBI:43474"/>
        <dbReference type="ChEBI" id="CHEBI:58533"/>
        <dbReference type="EC" id="2.4.2.28"/>
    </reaction>
    <physiologicalReaction direction="left-to-right" evidence="9">
        <dbReference type="Rhea" id="RHEA:11853"/>
    </physiologicalReaction>
</comment>
<feature type="non-terminal residue" evidence="10">
    <location>
        <position position="1"/>
    </location>
</feature>
<dbReference type="GO" id="GO:0005507">
    <property type="term" value="F:copper ion binding"/>
    <property type="evidence" value="ECO:0007669"/>
    <property type="project" value="TreeGrafter"/>
</dbReference>
<comment type="caution">
    <text evidence="10">The sequence shown here is derived from an EMBL/GenBank/DDBJ whole genome shotgun (WGS) entry which is preliminary data.</text>
</comment>
<proteinExistence type="inferred from homology"/>
<keyword evidence="4" id="KW-0479">Metal-binding</keyword>
<gene>
    <name evidence="10" type="ORF">DI551_02020</name>
</gene>
<evidence type="ECO:0000313" key="11">
    <source>
        <dbReference type="Proteomes" id="UP000249417"/>
    </source>
</evidence>
<dbReference type="Proteomes" id="UP000249417">
    <property type="component" value="Unassembled WGS sequence"/>
</dbReference>
<evidence type="ECO:0000256" key="5">
    <source>
        <dbReference type="ARBA" id="ARBA00022801"/>
    </source>
</evidence>
<dbReference type="Pfam" id="PF02578">
    <property type="entry name" value="Cu-oxidase_4"/>
    <property type="match status" value="1"/>
</dbReference>
<evidence type="ECO:0000256" key="6">
    <source>
        <dbReference type="ARBA" id="ARBA00022833"/>
    </source>
</evidence>
<evidence type="ECO:0000256" key="9">
    <source>
        <dbReference type="ARBA" id="ARBA00049893"/>
    </source>
</evidence>
<evidence type="ECO:0000256" key="7">
    <source>
        <dbReference type="ARBA" id="ARBA00047989"/>
    </source>
</evidence>
<evidence type="ECO:0000256" key="1">
    <source>
        <dbReference type="ARBA" id="ARBA00000553"/>
    </source>
</evidence>
<dbReference type="PANTHER" id="PTHR30616:SF2">
    <property type="entry name" value="PURINE NUCLEOSIDE PHOSPHORYLASE LACC1"/>
    <property type="match status" value="1"/>
</dbReference>
<dbReference type="Gene3D" id="3.60.140.10">
    <property type="entry name" value="CNF1/YfiH-like putative cysteine hydrolases"/>
    <property type="match status" value="1"/>
</dbReference>
<dbReference type="InterPro" id="IPR038371">
    <property type="entry name" value="Cu_polyphenol_OxRdtase_sf"/>
</dbReference>
<dbReference type="SUPFAM" id="SSF64438">
    <property type="entry name" value="CNF1/YfiH-like putative cysteine hydrolases"/>
    <property type="match status" value="1"/>
</dbReference>
<dbReference type="AlphaFoldDB" id="A0A2W5N3M5"/>
<dbReference type="InterPro" id="IPR003730">
    <property type="entry name" value="Cu_polyphenol_OxRdtase"/>
</dbReference>
<keyword evidence="5" id="KW-0378">Hydrolase</keyword>
<evidence type="ECO:0000313" key="10">
    <source>
        <dbReference type="EMBL" id="PZQ48072.1"/>
    </source>
</evidence>
<protein>
    <submittedName>
        <fullName evidence="10">Laccase domain-containing protein</fullName>
    </submittedName>
</protein>
<dbReference type="PANTHER" id="PTHR30616">
    <property type="entry name" value="UNCHARACTERIZED PROTEIN YFIH"/>
    <property type="match status" value="1"/>
</dbReference>
<comment type="catalytic activity">
    <reaction evidence="8">
        <text>adenosine + phosphate = alpha-D-ribose 1-phosphate + adenine</text>
        <dbReference type="Rhea" id="RHEA:27642"/>
        <dbReference type="ChEBI" id="CHEBI:16335"/>
        <dbReference type="ChEBI" id="CHEBI:16708"/>
        <dbReference type="ChEBI" id="CHEBI:43474"/>
        <dbReference type="ChEBI" id="CHEBI:57720"/>
        <dbReference type="EC" id="2.4.2.1"/>
    </reaction>
    <physiologicalReaction direction="left-to-right" evidence="8">
        <dbReference type="Rhea" id="RHEA:27643"/>
    </physiologicalReaction>
</comment>
<keyword evidence="6" id="KW-0862">Zinc</keyword>
<dbReference type="EMBL" id="QFQB01000007">
    <property type="protein sequence ID" value="PZQ48072.1"/>
    <property type="molecule type" value="Genomic_DNA"/>
</dbReference>
<comment type="catalytic activity">
    <reaction evidence="7">
        <text>adenosine + H2O + H(+) = inosine + NH4(+)</text>
        <dbReference type="Rhea" id="RHEA:24408"/>
        <dbReference type="ChEBI" id="CHEBI:15377"/>
        <dbReference type="ChEBI" id="CHEBI:15378"/>
        <dbReference type="ChEBI" id="CHEBI:16335"/>
        <dbReference type="ChEBI" id="CHEBI:17596"/>
        <dbReference type="ChEBI" id="CHEBI:28938"/>
        <dbReference type="EC" id="3.5.4.4"/>
    </reaction>
    <physiologicalReaction direction="left-to-right" evidence="7">
        <dbReference type="Rhea" id="RHEA:24409"/>
    </physiologicalReaction>
</comment>
<keyword evidence="3" id="KW-0808">Transferase</keyword>